<dbReference type="PANTHER" id="PTHR43792">
    <property type="entry name" value="GNAT FAMILY, PUTATIVE (AFU_ORTHOLOGUE AFUA_3G00765)-RELATED-RELATED"/>
    <property type="match status" value="1"/>
</dbReference>
<name>A0A8J6M896_9FIRM</name>
<dbReference type="InterPro" id="IPR016181">
    <property type="entry name" value="Acyl_CoA_acyltransferase"/>
</dbReference>
<evidence type="ECO:0000259" key="1">
    <source>
        <dbReference type="PROSITE" id="PS51186"/>
    </source>
</evidence>
<dbReference type="InterPro" id="IPR000182">
    <property type="entry name" value="GNAT_dom"/>
</dbReference>
<dbReference type="EMBL" id="JACOPQ010000008">
    <property type="protein sequence ID" value="MBC5737597.1"/>
    <property type="molecule type" value="Genomic_DNA"/>
</dbReference>
<evidence type="ECO:0000313" key="3">
    <source>
        <dbReference type="Proteomes" id="UP000607645"/>
    </source>
</evidence>
<proteinExistence type="predicted"/>
<dbReference type="Proteomes" id="UP000607645">
    <property type="component" value="Unassembled WGS sequence"/>
</dbReference>
<gene>
    <name evidence="2" type="ORF">H8S62_11330</name>
</gene>
<organism evidence="2 3">
    <name type="scientific">Lawsonibacter faecis</name>
    <dbReference type="NCBI Taxonomy" id="2763052"/>
    <lineage>
        <taxon>Bacteria</taxon>
        <taxon>Bacillati</taxon>
        <taxon>Bacillota</taxon>
        <taxon>Clostridia</taxon>
        <taxon>Eubacteriales</taxon>
        <taxon>Oscillospiraceae</taxon>
        <taxon>Lawsonibacter</taxon>
    </lineage>
</organism>
<comment type="caution">
    <text evidence="2">The sequence shown here is derived from an EMBL/GenBank/DDBJ whole genome shotgun (WGS) entry which is preliminary data.</text>
</comment>
<dbReference type="Gene3D" id="3.40.630.30">
    <property type="match status" value="1"/>
</dbReference>
<protein>
    <submittedName>
        <fullName evidence="2">GNAT family N-acetyltransferase</fullName>
    </submittedName>
</protein>
<dbReference type="RefSeq" id="WP_186919404.1">
    <property type="nucleotide sequence ID" value="NZ_JACOPQ010000008.1"/>
</dbReference>
<accession>A0A8J6M896</accession>
<evidence type="ECO:0000313" key="2">
    <source>
        <dbReference type="EMBL" id="MBC5737597.1"/>
    </source>
</evidence>
<dbReference type="GO" id="GO:0016747">
    <property type="term" value="F:acyltransferase activity, transferring groups other than amino-acyl groups"/>
    <property type="evidence" value="ECO:0007669"/>
    <property type="project" value="InterPro"/>
</dbReference>
<reference evidence="2" key="1">
    <citation type="submission" date="2020-08" db="EMBL/GenBank/DDBJ databases">
        <title>Genome public.</title>
        <authorList>
            <person name="Liu C."/>
            <person name="Sun Q."/>
        </authorList>
    </citation>
    <scope>NUCLEOTIDE SEQUENCE</scope>
    <source>
        <strain evidence="2">NSJ-52</strain>
    </source>
</reference>
<dbReference type="PROSITE" id="PS51186">
    <property type="entry name" value="GNAT"/>
    <property type="match status" value="1"/>
</dbReference>
<dbReference type="Pfam" id="PF13302">
    <property type="entry name" value="Acetyltransf_3"/>
    <property type="match status" value="1"/>
</dbReference>
<sequence length="185" mass="21448">MAELFETFPYLRNDHIIIRKMVEGDVDDLMEITNNPNVYQYVPPFLYRKSKGSLLAAIRNLGGRDFDKKKLIIAGIYLCDEPDKLIGLAELFDYKKRMNQITIGYRINESYWHRGIATDTVRLIMDYLCNDLGVQKLKAFVMPENVFSEKVLIKNGFIKDPDTVQEKHWGGKEIVDLNVFTYAVS</sequence>
<feature type="domain" description="N-acetyltransferase" evidence="1">
    <location>
        <begin position="16"/>
        <end position="178"/>
    </location>
</feature>
<dbReference type="AlphaFoldDB" id="A0A8J6M896"/>
<dbReference type="InterPro" id="IPR051531">
    <property type="entry name" value="N-acetyltransferase"/>
</dbReference>
<keyword evidence="3" id="KW-1185">Reference proteome</keyword>
<dbReference type="SUPFAM" id="SSF55729">
    <property type="entry name" value="Acyl-CoA N-acyltransferases (Nat)"/>
    <property type="match status" value="1"/>
</dbReference>